<reference evidence="1" key="1">
    <citation type="submission" date="2014-09" db="EMBL/GenBank/DDBJ databases">
        <authorList>
            <person name="Magalhaes I.L.F."/>
            <person name="Oliveira U."/>
            <person name="Santos F.R."/>
            <person name="Vidigal T.H.D.A."/>
            <person name="Brescovit A.D."/>
            <person name="Santos A.J."/>
        </authorList>
    </citation>
    <scope>NUCLEOTIDE SEQUENCE</scope>
    <source>
        <tissue evidence="1">Shoot tissue taken approximately 20 cm above the soil surface</tissue>
    </source>
</reference>
<proteinExistence type="predicted"/>
<organism evidence="1">
    <name type="scientific">Arundo donax</name>
    <name type="common">Giant reed</name>
    <name type="synonym">Donax arundinaceus</name>
    <dbReference type="NCBI Taxonomy" id="35708"/>
    <lineage>
        <taxon>Eukaryota</taxon>
        <taxon>Viridiplantae</taxon>
        <taxon>Streptophyta</taxon>
        <taxon>Embryophyta</taxon>
        <taxon>Tracheophyta</taxon>
        <taxon>Spermatophyta</taxon>
        <taxon>Magnoliopsida</taxon>
        <taxon>Liliopsida</taxon>
        <taxon>Poales</taxon>
        <taxon>Poaceae</taxon>
        <taxon>PACMAD clade</taxon>
        <taxon>Arundinoideae</taxon>
        <taxon>Arundineae</taxon>
        <taxon>Arundo</taxon>
    </lineage>
</organism>
<name>A0A0A9F7A4_ARUDO</name>
<sequence>MPTSFAPSPIAKVVCPIPSLTSRVTNAFCFGDTRQHMTEAHSIARFKNMCFMSSSKANAKAFPSIIRANAASGSFSSFTICDPLAICNMRLSFATFFASWATWSPVGMDKHIRFMPCLNKLHAYPMLIAVSILSPVRTQILRPACAKRSMH</sequence>
<dbReference type="EMBL" id="GBRH01193788">
    <property type="protein sequence ID" value="JAE04108.1"/>
    <property type="molecule type" value="Transcribed_RNA"/>
</dbReference>
<reference evidence="1" key="2">
    <citation type="journal article" date="2015" name="Data Brief">
        <title>Shoot transcriptome of the giant reed, Arundo donax.</title>
        <authorList>
            <person name="Barrero R.A."/>
            <person name="Guerrero F.D."/>
            <person name="Moolhuijzen P."/>
            <person name="Goolsby J.A."/>
            <person name="Tidwell J."/>
            <person name="Bellgard S.E."/>
            <person name="Bellgard M.I."/>
        </authorList>
    </citation>
    <scope>NUCLEOTIDE SEQUENCE</scope>
    <source>
        <tissue evidence="1">Shoot tissue taken approximately 20 cm above the soil surface</tissue>
    </source>
</reference>
<protein>
    <submittedName>
        <fullName evidence="1">Uncharacterized protein</fullName>
    </submittedName>
</protein>
<accession>A0A0A9F7A4</accession>
<evidence type="ECO:0000313" key="1">
    <source>
        <dbReference type="EMBL" id="JAE04108.1"/>
    </source>
</evidence>
<dbReference type="AlphaFoldDB" id="A0A0A9F7A4"/>